<dbReference type="EMBL" id="ML213855">
    <property type="protein sequence ID" value="TFK31164.1"/>
    <property type="molecule type" value="Genomic_DNA"/>
</dbReference>
<evidence type="ECO:0000313" key="2">
    <source>
        <dbReference type="EMBL" id="TFK31173.1"/>
    </source>
</evidence>
<organism evidence="1 3">
    <name type="scientific">Crucibulum laeve</name>
    <dbReference type="NCBI Taxonomy" id="68775"/>
    <lineage>
        <taxon>Eukaryota</taxon>
        <taxon>Fungi</taxon>
        <taxon>Dikarya</taxon>
        <taxon>Basidiomycota</taxon>
        <taxon>Agaricomycotina</taxon>
        <taxon>Agaricomycetes</taxon>
        <taxon>Agaricomycetidae</taxon>
        <taxon>Agaricales</taxon>
        <taxon>Agaricineae</taxon>
        <taxon>Nidulariaceae</taxon>
        <taxon>Crucibulum</taxon>
    </lineage>
</organism>
<evidence type="ECO:0008006" key="4">
    <source>
        <dbReference type="Google" id="ProtNLM"/>
    </source>
</evidence>
<dbReference type="EMBL" id="ML213850">
    <property type="protein sequence ID" value="TFK31173.1"/>
    <property type="molecule type" value="Genomic_DNA"/>
</dbReference>
<protein>
    <recommendedName>
        <fullName evidence="4">WD40-repeat-containing domain protein</fullName>
    </recommendedName>
</protein>
<evidence type="ECO:0000313" key="3">
    <source>
        <dbReference type="Proteomes" id="UP000308652"/>
    </source>
</evidence>
<reference evidence="1 3" key="1">
    <citation type="journal article" date="2019" name="Nat. Ecol. Evol.">
        <title>Megaphylogeny resolves global patterns of mushroom evolution.</title>
        <authorList>
            <person name="Varga T."/>
            <person name="Krizsan K."/>
            <person name="Foldi C."/>
            <person name="Dima B."/>
            <person name="Sanchez-Garcia M."/>
            <person name="Sanchez-Ramirez S."/>
            <person name="Szollosi G.J."/>
            <person name="Szarkandi J.G."/>
            <person name="Papp V."/>
            <person name="Albert L."/>
            <person name="Andreopoulos W."/>
            <person name="Angelini C."/>
            <person name="Antonin V."/>
            <person name="Barry K.W."/>
            <person name="Bougher N.L."/>
            <person name="Buchanan P."/>
            <person name="Buyck B."/>
            <person name="Bense V."/>
            <person name="Catcheside P."/>
            <person name="Chovatia M."/>
            <person name="Cooper J."/>
            <person name="Damon W."/>
            <person name="Desjardin D."/>
            <person name="Finy P."/>
            <person name="Geml J."/>
            <person name="Haridas S."/>
            <person name="Hughes K."/>
            <person name="Justo A."/>
            <person name="Karasinski D."/>
            <person name="Kautmanova I."/>
            <person name="Kiss B."/>
            <person name="Kocsube S."/>
            <person name="Kotiranta H."/>
            <person name="LaButti K.M."/>
            <person name="Lechner B.E."/>
            <person name="Liimatainen K."/>
            <person name="Lipzen A."/>
            <person name="Lukacs Z."/>
            <person name="Mihaltcheva S."/>
            <person name="Morgado L.N."/>
            <person name="Niskanen T."/>
            <person name="Noordeloos M.E."/>
            <person name="Ohm R.A."/>
            <person name="Ortiz-Santana B."/>
            <person name="Ovrebo C."/>
            <person name="Racz N."/>
            <person name="Riley R."/>
            <person name="Savchenko A."/>
            <person name="Shiryaev A."/>
            <person name="Soop K."/>
            <person name="Spirin V."/>
            <person name="Szebenyi C."/>
            <person name="Tomsovsky M."/>
            <person name="Tulloss R.E."/>
            <person name="Uehling J."/>
            <person name="Grigoriev I.V."/>
            <person name="Vagvolgyi C."/>
            <person name="Papp T."/>
            <person name="Martin F.M."/>
            <person name="Miettinen O."/>
            <person name="Hibbett D.S."/>
            <person name="Nagy L.G."/>
        </authorList>
    </citation>
    <scope>NUCLEOTIDE SEQUENCE [LARGE SCALE GENOMIC DNA]</scope>
    <source>
        <strain evidence="1 3">CBS 166.37</strain>
    </source>
</reference>
<gene>
    <name evidence="2" type="ORF">BDQ12DRAFT_729805</name>
    <name evidence="1" type="ORF">BDQ12DRAFT_729814</name>
</gene>
<evidence type="ECO:0000313" key="1">
    <source>
        <dbReference type="EMBL" id="TFK31164.1"/>
    </source>
</evidence>
<keyword evidence="3" id="KW-1185">Reference proteome</keyword>
<accession>A0A5C3LDP3</accession>
<dbReference type="AlphaFoldDB" id="A0A5C3LDP3"/>
<dbReference type="Proteomes" id="UP000308652">
    <property type="component" value="Unassembled WGS sequence"/>
</dbReference>
<sequence>MSRLHPTRLESPLNLYSTSELEDWLLVRFGADVAWRRDTIRCTRKRKILAGEQLTARLIEGGRWLILGSIKGTVTAYDLESNRCLSDVNAMEGLTLVNPSSESFDSERINKMAVDIDTNAVSLTFRLALTQSMYLAGIDPPEGITRIRIWDFSLAGHGSDAQLVSQHLRSFSAYENGVIASTSLCGDLFSWSIFPNDDTKPYVEIFAWNKCTSALHMKAVVFLEQEHGVIRVEILPRNRILCFSLAHMMVYDIPKLELIPGDRPVLAYEVLQARWKMPELYSLLVL</sequence>
<dbReference type="OrthoDB" id="3068749at2759"/>
<name>A0A5C3LDP3_9AGAR</name>
<proteinExistence type="predicted"/>